<gene>
    <name evidence="1" type="ORF">K469DRAFT_715616</name>
</gene>
<sequence length="124" mass="14103">MSSSEVVDYAQEIESLEQSNRALMKRLLQEGPTGWVTLFRVSCQGQSGSTIYADTPKWRSFDNGKFHLEGRKVISNLTLFREQEASKAFLVCQDYICDGSVTKKATDNFETTNDRGNWKKNHLS</sequence>
<dbReference type="AlphaFoldDB" id="A0A6A6DLY6"/>
<keyword evidence="2" id="KW-1185">Reference proteome</keyword>
<dbReference type="OrthoDB" id="10521924at2759"/>
<reference evidence="1" key="1">
    <citation type="journal article" date="2020" name="Stud. Mycol.">
        <title>101 Dothideomycetes genomes: a test case for predicting lifestyles and emergence of pathogens.</title>
        <authorList>
            <person name="Haridas S."/>
            <person name="Albert R."/>
            <person name="Binder M."/>
            <person name="Bloem J."/>
            <person name="Labutti K."/>
            <person name="Salamov A."/>
            <person name="Andreopoulos B."/>
            <person name="Baker S."/>
            <person name="Barry K."/>
            <person name="Bills G."/>
            <person name="Bluhm B."/>
            <person name="Cannon C."/>
            <person name="Castanera R."/>
            <person name="Culley D."/>
            <person name="Daum C."/>
            <person name="Ezra D."/>
            <person name="Gonzalez J."/>
            <person name="Henrissat B."/>
            <person name="Kuo A."/>
            <person name="Liang C."/>
            <person name="Lipzen A."/>
            <person name="Lutzoni F."/>
            <person name="Magnuson J."/>
            <person name="Mondo S."/>
            <person name="Nolan M."/>
            <person name="Ohm R."/>
            <person name="Pangilinan J."/>
            <person name="Park H.-J."/>
            <person name="Ramirez L."/>
            <person name="Alfaro M."/>
            <person name="Sun H."/>
            <person name="Tritt A."/>
            <person name="Yoshinaga Y."/>
            <person name="Zwiers L.-H."/>
            <person name="Turgeon B."/>
            <person name="Goodwin S."/>
            <person name="Spatafora J."/>
            <person name="Crous P."/>
            <person name="Grigoriev I."/>
        </authorList>
    </citation>
    <scope>NUCLEOTIDE SEQUENCE</scope>
    <source>
        <strain evidence="1">CBS 207.26</strain>
    </source>
</reference>
<dbReference type="EMBL" id="ML994660">
    <property type="protein sequence ID" value="KAF2180013.1"/>
    <property type="molecule type" value="Genomic_DNA"/>
</dbReference>
<dbReference type="Proteomes" id="UP000800200">
    <property type="component" value="Unassembled WGS sequence"/>
</dbReference>
<organism evidence="1 2">
    <name type="scientific">Zopfia rhizophila CBS 207.26</name>
    <dbReference type="NCBI Taxonomy" id="1314779"/>
    <lineage>
        <taxon>Eukaryota</taxon>
        <taxon>Fungi</taxon>
        <taxon>Dikarya</taxon>
        <taxon>Ascomycota</taxon>
        <taxon>Pezizomycotina</taxon>
        <taxon>Dothideomycetes</taxon>
        <taxon>Dothideomycetes incertae sedis</taxon>
        <taxon>Zopfiaceae</taxon>
        <taxon>Zopfia</taxon>
    </lineage>
</organism>
<proteinExistence type="predicted"/>
<protein>
    <submittedName>
        <fullName evidence="1">Uncharacterized protein</fullName>
    </submittedName>
</protein>
<name>A0A6A6DLY6_9PEZI</name>
<accession>A0A6A6DLY6</accession>
<evidence type="ECO:0000313" key="1">
    <source>
        <dbReference type="EMBL" id="KAF2180013.1"/>
    </source>
</evidence>
<evidence type="ECO:0000313" key="2">
    <source>
        <dbReference type="Proteomes" id="UP000800200"/>
    </source>
</evidence>